<dbReference type="InterPro" id="IPR016181">
    <property type="entry name" value="Acyl_CoA_acyltransferase"/>
</dbReference>
<dbReference type="Pfam" id="PF00583">
    <property type="entry name" value="Acetyltransf_1"/>
    <property type="match status" value="1"/>
</dbReference>
<dbReference type="InterPro" id="IPR000182">
    <property type="entry name" value="GNAT_dom"/>
</dbReference>
<comment type="caution">
    <text evidence="7">The sequence shown here is derived from an EMBL/GenBank/DDBJ whole genome shotgun (WGS) entry which is preliminary data.</text>
</comment>
<comment type="function">
    <text evidence="5">Acetylates the N-terminal alanine of ribosomal protein bS18.</text>
</comment>
<evidence type="ECO:0000256" key="1">
    <source>
        <dbReference type="ARBA" id="ARBA00005395"/>
    </source>
</evidence>
<dbReference type="EC" id="2.3.1.266" evidence="5"/>
<dbReference type="PANTHER" id="PTHR43420:SF44">
    <property type="entry name" value="ACETYLTRANSFERASE YPEA"/>
    <property type="match status" value="1"/>
</dbReference>
<dbReference type="CDD" id="cd04301">
    <property type="entry name" value="NAT_SF"/>
    <property type="match status" value="1"/>
</dbReference>
<dbReference type="InterPro" id="IPR050680">
    <property type="entry name" value="YpeA/RimI_acetyltransf"/>
</dbReference>
<dbReference type="GO" id="GO:0008999">
    <property type="term" value="F:protein-N-terminal-alanine acetyltransferase activity"/>
    <property type="evidence" value="ECO:0007669"/>
    <property type="project" value="UniProtKB-EC"/>
</dbReference>
<evidence type="ECO:0000259" key="6">
    <source>
        <dbReference type="PROSITE" id="PS51186"/>
    </source>
</evidence>
<dbReference type="GO" id="GO:0005737">
    <property type="term" value="C:cytoplasm"/>
    <property type="evidence" value="ECO:0007669"/>
    <property type="project" value="UniProtKB-SubCell"/>
</dbReference>
<keyword evidence="3 7" id="KW-0808">Transferase</keyword>
<keyword evidence="8" id="KW-1185">Reference proteome</keyword>
<reference evidence="7 8" key="1">
    <citation type="submission" date="2014-12" db="EMBL/GenBank/DDBJ databases">
        <title>Draft genome sequences of 10 type strains of Lactococcus.</title>
        <authorList>
            <person name="Sun Z."/>
            <person name="Zhong Z."/>
            <person name="Liu W."/>
            <person name="Zhang W."/>
            <person name="Zhang H."/>
        </authorList>
    </citation>
    <scope>NUCLEOTIDE SEQUENCE [LARGE SCALE GENOMIC DNA]</scope>
    <source>
        <strain evidence="7 8">DSM 20686</strain>
    </source>
</reference>
<keyword evidence="2 5" id="KW-0963">Cytoplasm</keyword>
<protein>
    <recommendedName>
        <fullName evidence="5">[Ribosomal protein bS18]-alanine N-acetyltransferase</fullName>
        <ecNumber evidence="5">2.3.1.266</ecNumber>
    </recommendedName>
</protein>
<sequence>MNTDGDAYAAMVQAILVDVYDSAPWTLAQTVSDMNREETNYYLALEANETVIGFLATSIVMDEIEITNLAVSRAYQHQGIASLLLNALLNQDGKFFLEVRNSNQKARQLYEKHGFETYFIRRNYYQNPNEDALLMKREK</sequence>
<proteinExistence type="inferred from homology"/>
<comment type="catalytic activity">
    <reaction evidence="5">
        <text>N-terminal L-alanyl-[ribosomal protein bS18] + acetyl-CoA = N-terminal N(alpha)-acetyl-L-alanyl-[ribosomal protein bS18] + CoA + H(+)</text>
        <dbReference type="Rhea" id="RHEA:43756"/>
        <dbReference type="Rhea" id="RHEA-COMP:10676"/>
        <dbReference type="Rhea" id="RHEA-COMP:10677"/>
        <dbReference type="ChEBI" id="CHEBI:15378"/>
        <dbReference type="ChEBI" id="CHEBI:57287"/>
        <dbReference type="ChEBI" id="CHEBI:57288"/>
        <dbReference type="ChEBI" id="CHEBI:64718"/>
        <dbReference type="ChEBI" id="CHEBI:83683"/>
        <dbReference type="EC" id="2.3.1.266"/>
    </reaction>
</comment>
<dbReference type="InterPro" id="IPR006464">
    <property type="entry name" value="AcTrfase_RimI/Ard1"/>
</dbReference>
<dbReference type="AlphaFoldDB" id="A0A2A5S2K2"/>
<keyword evidence="4" id="KW-0012">Acyltransferase</keyword>
<dbReference type="PROSITE" id="PS51186">
    <property type="entry name" value="GNAT"/>
    <property type="match status" value="1"/>
</dbReference>
<dbReference type="OrthoDB" id="9794566at2"/>
<accession>A0A2A5S2K2</accession>
<comment type="subcellular location">
    <subcellularLocation>
        <location evidence="5">Cytoplasm</location>
    </subcellularLocation>
</comment>
<dbReference type="SUPFAM" id="SSF55729">
    <property type="entry name" value="Acyl-CoA N-acyltransferases (Nat)"/>
    <property type="match status" value="1"/>
</dbReference>
<evidence type="ECO:0000313" key="8">
    <source>
        <dbReference type="Proteomes" id="UP000242246"/>
    </source>
</evidence>
<evidence type="ECO:0000256" key="3">
    <source>
        <dbReference type="ARBA" id="ARBA00022679"/>
    </source>
</evidence>
<gene>
    <name evidence="7" type="ORF">RU87_GL000897</name>
</gene>
<dbReference type="STRING" id="1348632.GCA_001591745_00306"/>
<evidence type="ECO:0000256" key="5">
    <source>
        <dbReference type="RuleBase" id="RU363094"/>
    </source>
</evidence>
<dbReference type="EMBL" id="JXJX01000003">
    <property type="protein sequence ID" value="PCS07678.1"/>
    <property type="molecule type" value="Genomic_DNA"/>
</dbReference>
<evidence type="ECO:0000313" key="7">
    <source>
        <dbReference type="EMBL" id="PCS07678.1"/>
    </source>
</evidence>
<comment type="similarity">
    <text evidence="1 5">Belongs to the acetyltransferase family. RimI subfamily.</text>
</comment>
<name>A0A2A5S2K2_9LACT</name>
<dbReference type="NCBIfam" id="TIGR01575">
    <property type="entry name" value="rimI"/>
    <property type="match status" value="1"/>
</dbReference>
<dbReference type="Proteomes" id="UP000242246">
    <property type="component" value="Unassembled WGS sequence"/>
</dbReference>
<dbReference type="Gene3D" id="3.40.630.30">
    <property type="match status" value="1"/>
</dbReference>
<evidence type="ECO:0000256" key="2">
    <source>
        <dbReference type="ARBA" id="ARBA00022490"/>
    </source>
</evidence>
<dbReference type="PANTHER" id="PTHR43420">
    <property type="entry name" value="ACETYLTRANSFERASE"/>
    <property type="match status" value="1"/>
</dbReference>
<evidence type="ECO:0000256" key="4">
    <source>
        <dbReference type="ARBA" id="ARBA00023315"/>
    </source>
</evidence>
<feature type="domain" description="N-acetyltransferase" evidence="6">
    <location>
        <begin position="1"/>
        <end position="139"/>
    </location>
</feature>
<dbReference type="RefSeq" id="WP_068160598.1">
    <property type="nucleotide sequence ID" value="NZ_JXJX01000003.1"/>
</dbReference>
<organism evidence="7 8">
    <name type="scientific">Pseudolactococcus plantarum</name>
    <dbReference type="NCBI Taxonomy" id="1365"/>
    <lineage>
        <taxon>Bacteria</taxon>
        <taxon>Bacillati</taxon>
        <taxon>Bacillota</taxon>
        <taxon>Bacilli</taxon>
        <taxon>Lactobacillales</taxon>
        <taxon>Streptococcaceae</taxon>
        <taxon>Pseudolactococcus</taxon>
    </lineage>
</organism>